<reference evidence="1" key="1">
    <citation type="submission" date="2020-06" db="EMBL/GenBank/DDBJ databases">
        <title>Unique genomic features of the anaerobic methanotrophic archaea.</title>
        <authorList>
            <person name="Chadwick G.L."/>
            <person name="Skennerton C.T."/>
            <person name="Laso-Perez R."/>
            <person name="Leu A.O."/>
            <person name="Speth D.R."/>
            <person name="Yu H."/>
            <person name="Morgan-Lang C."/>
            <person name="Hatzenpichler R."/>
            <person name="Goudeau D."/>
            <person name="Malmstrom R."/>
            <person name="Brazelton W.J."/>
            <person name="Woyke T."/>
            <person name="Hallam S.J."/>
            <person name="Tyson G.W."/>
            <person name="Wegener G."/>
            <person name="Boetius A."/>
            <person name="Orphan V."/>
        </authorList>
    </citation>
    <scope>NUCLEOTIDE SEQUENCE</scope>
</reference>
<organism evidence="1">
    <name type="scientific">Candidatus Methanophaga sp. ANME-1 ERB7</name>
    <dbReference type="NCBI Taxonomy" id="2759913"/>
    <lineage>
        <taxon>Archaea</taxon>
        <taxon>Methanobacteriati</taxon>
        <taxon>Methanobacteriota</taxon>
        <taxon>Stenosarchaea group</taxon>
        <taxon>Methanomicrobia</taxon>
        <taxon>Candidatus Methanophagales</taxon>
        <taxon>Candidatus Methanophagaceae</taxon>
        <taxon>Candidatus Methanophaga</taxon>
    </lineage>
</organism>
<protein>
    <submittedName>
        <fullName evidence="1">Uncharacterized protein</fullName>
    </submittedName>
</protein>
<dbReference type="EMBL" id="MT631703">
    <property type="protein sequence ID" value="QNO57838.1"/>
    <property type="molecule type" value="Genomic_DNA"/>
</dbReference>
<sequence length="112" mass="13059">MIRAKLWFTCAAMHDPVTPIIVKPSVLGWKAKRRDVELTIERAFTGEELVLRMKGWVTTDVKQVIEIIKPYGYIKVLDEEDMVVEVESEEEYEKLISALKEKFSDQVFLEKL</sequence>
<accession>A0A7G9ZC54</accession>
<dbReference type="AlphaFoldDB" id="A0A7G9ZC54"/>
<name>A0A7G9ZC54_9EURY</name>
<gene>
    <name evidence="1" type="ORF">BICGGCBA_00024</name>
</gene>
<proteinExistence type="predicted"/>
<evidence type="ECO:0000313" key="1">
    <source>
        <dbReference type="EMBL" id="QNO57838.1"/>
    </source>
</evidence>